<evidence type="ECO:0000313" key="2">
    <source>
        <dbReference type="Proteomes" id="UP000494119"/>
    </source>
</evidence>
<dbReference type="EMBL" id="CADIKL010000005">
    <property type="protein sequence ID" value="CAB3781829.1"/>
    <property type="molecule type" value="Genomic_DNA"/>
</dbReference>
<dbReference type="RefSeq" id="WP_115783660.1">
    <property type="nucleotide sequence ID" value="NZ_CADIKL010000005.1"/>
</dbReference>
<dbReference type="AlphaFoldDB" id="A0A6J5FKJ1"/>
<keyword evidence="2" id="KW-1185">Reference proteome</keyword>
<name>A0A6J5FKJ1_9BURK</name>
<reference evidence="1 2" key="1">
    <citation type="submission" date="2020-04" db="EMBL/GenBank/DDBJ databases">
        <authorList>
            <person name="De Canck E."/>
        </authorList>
    </citation>
    <scope>NUCLEOTIDE SEQUENCE [LARGE SCALE GENOMIC DNA]</scope>
    <source>
        <strain evidence="1 2">LMG 28688</strain>
    </source>
</reference>
<accession>A0A6J5FKJ1</accession>
<evidence type="ECO:0000313" key="1">
    <source>
        <dbReference type="EMBL" id="CAB3781829.1"/>
    </source>
</evidence>
<organism evidence="1 2">
    <name type="scientific">Paraburkholderia caffeinitolerans</name>
    <dbReference type="NCBI Taxonomy" id="1723730"/>
    <lineage>
        <taxon>Bacteria</taxon>
        <taxon>Pseudomonadati</taxon>
        <taxon>Pseudomonadota</taxon>
        <taxon>Betaproteobacteria</taxon>
        <taxon>Burkholderiales</taxon>
        <taxon>Burkholderiaceae</taxon>
        <taxon>Paraburkholderia</taxon>
    </lineage>
</organism>
<dbReference type="Proteomes" id="UP000494119">
    <property type="component" value="Unassembled WGS sequence"/>
</dbReference>
<proteinExistence type="predicted"/>
<sequence>MVTFVRDHTGRFQQRPHFKPEELDRECESIITGFLKQLHGDVRYPIDTEDLKNLIERDAEDLDVYADLSVYGADVEGVTEFHPGSKPAVKIASILTEDARRENRLRTTLTHEYGHVHFHSYLWEIEQPPDLLRQQPNRDKIICKRDAMIDAVQTDWMEWQAGYVCGAILMPKSAVLALCCSFAETHGLYGAVSLQTSHGAALIASVVNTFQVSDEAARVRLLKLGLVTQAAATRSLFE</sequence>
<gene>
    <name evidence="1" type="ORF">LMG28688_01343</name>
</gene>
<protein>
    <submittedName>
        <fullName evidence="1">Uncharacterized protein</fullName>
    </submittedName>
</protein>